<dbReference type="InterPro" id="IPR057348">
    <property type="entry name" value="TELO2_ARM"/>
</dbReference>
<dbReference type="PANTHER" id="PTHR15830:SF10">
    <property type="entry name" value="TELOMERE LENGTH REGULATION PROTEIN TEL2 HOMOLOG"/>
    <property type="match status" value="1"/>
</dbReference>
<sequence length="1026" mass="114965">MEVAGDARRRREVETRILEKVGQVISEIKTAKNVEQLICALHSLALLLFPVDSSLILPTLDERFRDQLLNATIPSANERSEWWQVFYRGGGAAFPTFARVLLLDVASNWLACFPISAKKHVYDVFFVNGPPMEVVQILVPFLQYNGNGNAVDVNAVQSNTERFLVLCLLENHGVLQISREFGSSQRYGDFSKAQLQPVVSRVAQIVASIPDKARPRAPTSLSSHSFFRQITFQLLHGAQARDKNLADIEATSHNFDMNGMLLFVGETFSRICRRGASDVLLGELVPHVLGHIRSFSSSSIDSVMADLFESDVGSQFWLNIMGAIKDPYAFERISEQLLHQLSTERATDTETYWILWILFNRIFKNQPSVRSLFLDKFLLWKVFPFCCLRWIIQFAVFECPPVSNSLTKGCVTYGLLDTMQRLMAVWSKKEFVQSAPMEQQAYVTAAIGLCMEKISKEELEKSKDAMHSILQGVSFRLESPTYLIRKMASNIALVFSQVIDPKNPLYLDDSCIGETIDWEFGLSKPEKGTLSSHNHTEKHTDETKRLSTSQTEKDLNYSTNQGRGKSEKHESKKLSQFKLLDPDEIIDPATLNYGSASDKDEDEAASENSDSSSDSSLQPYDLTDDDTDLKRKLTQLVDVVGALRKSDDADGVERALDVAEKLVRASPDELTHIAGDLVRTLVQVRCSDLAVEGEEETAEEKRQRALVALLVSCPFQSLESLNKLLYSPNVDISQRIMILDVMTEAAQELADSKTMKPKHQSRALISTISESQAWFLPSSKGPPGAGFWKEVSETGTPLNYSNRYERELPLKPGQIRKGKMRRWSVRSANVLENQLEWTQNRFPVYSAAFMLPAMEGFDKKRHGVDLLGRDFIVLGKLIYMLGVCMRCVSMHPEASALAPSLLDMLRSREICHHKEAYVRRAVLFGASSVLVSLHPSFVASALSEGNLEVSMGLEWVRTWALDVAESDTDRECYTMAMSCLQLHAEMALQASRVLESGESSLKSKSIGVSSNLSIGTIKMPFSNVEY</sequence>
<evidence type="ECO:0000259" key="5">
    <source>
        <dbReference type="Pfam" id="PF10193"/>
    </source>
</evidence>
<comment type="caution">
    <text evidence="7">The sequence shown here is derived from an EMBL/GenBank/DDBJ whole genome shotgun (WGS) entry which is preliminary data.</text>
</comment>
<feature type="compositionally biased region" description="Basic and acidic residues" evidence="4">
    <location>
        <begin position="564"/>
        <end position="573"/>
    </location>
</feature>
<gene>
    <name evidence="7" type="ORF">DCAF_LOCUS11641</name>
</gene>
<dbReference type="EMBL" id="CAWUPB010001009">
    <property type="protein sequence ID" value="CAK7336630.1"/>
    <property type="molecule type" value="Genomic_DNA"/>
</dbReference>
<name>A0AAV1RIR3_9ROSI</name>
<dbReference type="InterPro" id="IPR019337">
    <property type="entry name" value="Telomere_length_regulation_dom"/>
</dbReference>
<dbReference type="InterPro" id="IPR038528">
    <property type="entry name" value="TEL2_C_sf"/>
</dbReference>
<dbReference type="GO" id="GO:0005829">
    <property type="term" value="C:cytosol"/>
    <property type="evidence" value="ECO:0007669"/>
    <property type="project" value="TreeGrafter"/>
</dbReference>
<dbReference type="PANTHER" id="PTHR15830">
    <property type="entry name" value="TELOMERE LENGTH REGULATION PROTEIN TEL2 FAMILY MEMBER"/>
    <property type="match status" value="1"/>
</dbReference>
<feature type="region of interest" description="Disordered" evidence="4">
    <location>
        <begin position="526"/>
        <end position="574"/>
    </location>
</feature>
<accession>A0AAV1RIR3</accession>
<dbReference type="GO" id="GO:0051879">
    <property type="term" value="F:Hsp90 protein binding"/>
    <property type="evidence" value="ECO:0007669"/>
    <property type="project" value="TreeGrafter"/>
</dbReference>
<organism evidence="7 8">
    <name type="scientific">Dovyalis caffra</name>
    <dbReference type="NCBI Taxonomy" id="77055"/>
    <lineage>
        <taxon>Eukaryota</taxon>
        <taxon>Viridiplantae</taxon>
        <taxon>Streptophyta</taxon>
        <taxon>Embryophyta</taxon>
        <taxon>Tracheophyta</taxon>
        <taxon>Spermatophyta</taxon>
        <taxon>Magnoliopsida</taxon>
        <taxon>eudicotyledons</taxon>
        <taxon>Gunneridae</taxon>
        <taxon>Pentapetalae</taxon>
        <taxon>rosids</taxon>
        <taxon>fabids</taxon>
        <taxon>Malpighiales</taxon>
        <taxon>Salicaceae</taxon>
        <taxon>Flacourtieae</taxon>
        <taxon>Dovyalis</taxon>
    </lineage>
</organism>
<dbReference type="GO" id="GO:0051083">
    <property type="term" value="P:'de novo' cotranslational protein folding"/>
    <property type="evidence" value="ECO:0007669"/>
    <property type="project" value="TreeGrafter"/>
</dbReference>
<evidence type="ECO:0000256" key="2">
    <source>
        <dbReference type="ARBA" id="ARBA00006133"/>
    </source>
</evidence>
<dbReference type="AlphaFoldDB" id="A0AAV1RIR3"/>
<dbReference type="Gene3D" id="1.25.40.720">
    <property type="entry name" value="Telomere length regulation protein 2, C-terminal domain"/>
    <property type="match status" value="1"/>
</dbReference>
<dbReference type="Proteomes" id="UP001314170">
    <property type="component" value="Unassembled WGS sequence"/>
</dbReference>
<keyword evidence="8" id="KW-1185">Reference proteome</keyword>
<evidence type="ECO:0000256" key="3">
    <source>
        <dbReference type="ARBA" id="ARBA00022490"/>
    </source>
</evidence>
<feature type="compositionally biased region" description="Low complexity" evidence="4">
    <location>
        <begin position="606"/>
        <end position="616"/>
    </location>
</feature>
<evidence type="ECO:0000313" key="8">
    <source>
        <dbReference type="Proteomes" id="UP001314170"/>
    </source>
</evidence>
<dbReference type="GO" id="GO:0042162">
    <property type="term" value="F:telomeric DNA binding"/>
    <property type="evidence" value="ECO:0007669"/>
    <property type="project" value="TreeGrafter"/>
</dbReference>
<feature type="domain" description="Telomere length regulation protein conserved" evidence="5">
    <location>
        <begin position="635"/>
        <end position="746"/>
    </location>
</feature>
<dbReference type="Pfam" id="PF25320">
    <property type="entry name" value="TELO2_ARM"/>
    <property type="match status" value="1"/>
</dbReference>
<protein>
    <recommendedName>
        <fullName evidence="9">Telomere length regulation protein conserved domain-containing protein</fullName>
    </recommendedName>
</protein>
<feature type="region of interest" description="Disordered" evidence="4">
    <location>
        <begin position="588"/>
        <end position="625"/>
    </location>
</feature>
<keyword evidence="3" id="KW-0963">Cytoplasm</keyword>
<comment type="similarity">
    <text evidence="2">Belongs to the TEL2 family.</text>
</comment>
<evidence type="ECO:0008006" key="9">
    <source>
        <dbReference type="Google" id="ProtNLM"/>
    </source>
</evidence>
<reference evidence="7 8" key="1">
    <citation type="submission" date="2024-01" db="EMBL/GenBank/DDBJ databases">
        <authorList>
            <person name="Waweru B."/>
        </authorList>
    </citation>
    <scope>NUCLEOTIDE SEQUENCE [LARGE SCALE GENOMIC DNA]</scope>
</reference>
<feature type="compositionally biased region" description="Basic and acidic residues" evidence="4">
    <location>
        <begin position="534"/>
        <end position="555"/>
    </location>
</feature>
<evidence type="ECO:0000256" key="1">
    <source>
        <dbReference type="ARBA" id="ARBA00004496"/>
    </source>
</evidence>
<dbReference type="InterPro" id="IPR051970">
    <property type="entry name" value="TEL2_Regulation"/>
</dbReference>
<evidence type="ECO:0000313" key="7">
    <source>
        <dbReference type="EMBL" id="CAK7336630.1"/>
    </source>
</evidence>
<dbReference type="Pfam" id="PF10193">
    <property type="entry name" value="Telomere_reg-2"/>
    <property type="match status" value="1"/>
</dbReference>
<proteinExistence type="inferred from homology"/>
<feature type="domain" description="TELO2 ARM repeat" evidence="6">
    <location>
        <begin position="278"/>
        <end position="518"/>
    </location>
</feature>
<evidence type="ECO:0000259" key="6">
    <source>
        <dbReference type="Pfam" id="PF25320"/>
    </source>
</evidence>
<evidence type="ECO:0000256" key="4">
    <source>
        <dbReference type="SAM" id="MobiDB-lite"/>
    </source>
</evidence>
<comment type="subcellular location">
    <subcellularLocation>
        <location evidence="1">Cytoplasm</location>
    </subcellularLocation>
</comment>